<evidence type="ECO:0000313" key="4">
    <source>
        <dbReference type="EMBL" id="OGH03375.1"/>
    </source>
</evidence>
<gene>
    <name evidence="4" type="ORF">A2557_02510</name>
</gene>
<keyword evidence="1" id="KW-0902">Two-component regulatory system</keyword>
<dbReference type="InterPro" id="IPR008207">
    <property type="entry name" value="Sig_transdc_His_kin_Hpt_dom"/>
</dbReference>
<evidence type="ECO:0000256" key="1">
    <source>
        <dbReference type="ARBA" id="ARBA00023012"/>
    </source>
</evidence>
<evidence type="ECO:0000313" key="5">
    <source>
        <dbReference type="Proteomes" id="UP000177583"/>
    </source>
</evidence>
<dbReference type="PROSITE" id="PS50894">
    <property type="entry name" value="HPT"/>
    <property type="match status" value="1"/>
</dbReference>
<dbReference type="GO" id="GO:0004672">
    <property type="term" value="F:protein kinase activity"/>
    <property type="evidence" value="ECO:0007669"/>
    <property type="project" value="UniProtKB-ARBA"/>
</dbReference>
<name>A0A1F6GYZ8_9PROT</name>
<comment type="caution">
    <text evidence="4">The sequence shown here is derived from an EMBL/GenBank/DDBJ whole genome shotgun (WGS) entry which is preliminary data.</text>
</comment>
<protein>
    <recommendedName>
        <fullName evidence="3">HPt domain-containing protein</fullName>
    </recommendedName>
</protein>
<keyword evidence="2" id="KW-0597">Phosphoprotein</keyword>
<dbReference type="AlphaFoldDB" id="A0A1F6GYZ8"/>
<feature type="modified residue" description="Phosphohistidine" evidence="2">
    <location>
        <position position="56"/>
    </location>
</feature>
<feature type="domain" description="HPt" evidence="3">
    <location>
        <begin position="17"/>
        <end position="110"/>
    </location>
</feature>
<dbReference type="SUPFAM" id="SSF47226">
    <property type="entry name" value="Histidine-containing phosphotransfer domain, HPT domain"/>
    <property type="match status" value="1"/>
</dbReference>
<dbReference type="Gene3D" id="1.20.120.160">
    <property type="entry name" value="HPT domain"/>
    <property type="match status" value="1"/>
</dbReference>
<dbReference type="InterPro" id="IPR036641">
    <property type="entry name" value="HPT_dom_sf"/>
</dbReference>
<proteinExistence type="predicted"/>
<accession>A0A1F6GYZ8</accession>
<evidence type="ECO:0000256" key="2">
    <source>
        <dbReference type="PROSITE-ProRule" id="PRU00110"/>
    </source>
</evidence>
<dbReference type="GO" id="GO:0000160">
    <property type="term" value="P:phosphorelay signal transduction system"/>
    <property type="evidence" value="ECO:0007669"/>
    <property type="project" value="UniProtKB-KW"/>
</dbReference>
<reference evidence="4 5" key="1">
    <citation type="journal article" date="2016" name="Nat. Commun.">
        <title>Thousands of microbial genomes shed light on interconnected biogeochemical processes in an aquifer system.</title>
        <authorList>
            <person name="Anantharaman K."/>
            <person name="Brown C.T."/>
            <person name="Hug L.A."/>
            <person name="Sharon I."/>
            <person name="Castelle C.J."/>
            <person name="Probst A.J."/>
            <person name="Thomas B.C."/>
            <person name="Singh A."/>
            <person name="Wilkins M.J."/>
            <person name="Karaoz U."/>
            <person name="Brodie E.L."/>
            <person name="Williams K.H."/>
            <person name="Hubbard S.S."/>
            <person name="Banfield J.F."/>
        </authorList>
    </citation>
    <scope>NUCLEOTIDE SEQUENCE [LARGE SCALE GENOMIC DNA]</scope>
</reference>
<dbReference type="Proteomes" id="UP000177583">
    <property type="component" value="Unassembled WGS sequence"/>
</dbReference>
<organism evidence="4 5">
    <name type="scientific">Candidatus Lambdaproteobacteria bacterium RIFOXYD2_FULL_56_26</name>
    <dbReference type="NCBI Taxonomy" id="1817773"/>
    <lineage>
        <taxon>Bacteria</taxon>
        <taxon>Pseudomonadati</taxon>
        <taxon>Pseudomonadota</taxon>
        <taxon>Candidatus Lambdaproteobacteria</taxon>
    </lineage>
</organism>
<evidence type="ECO:0000259" key="3">
    <source>
        <dbReference type="PROSITE" id="PS50894"/>
    </source>
</evidence>
<dbReference type="Pfam" id="PF01627">
    <property type="entry name" value="Hpt"/>
    <property type="match status" value="1"/>
</dbReference>
<sequence>MIELIDSPLLETRRVLGKDFFAGLINKFEADYPNLLANLEDLYRSESFEAFEDEAHKLKGIALNLGAQALGDLCKAMQLQRSKGKPEMIPVLLDLVRPIAEASIKGLRLELNHF</sequence>
<dbReference type="EMBL" id="MFNF01000017">
    <property type="protein sequence ID" value="OGH03375.1"/>
    <property type="molecule type" value="Genomic_DNA"/>
</dbReference>